<dbReference type="OrthoDB" id="815611at2"/>
<dbReference type="KEGG" id="cmr:Cycma_3536"/>
<dbReference type="RefSeq" id="WP_014021543.1">
    <property type="nucleotide sequence ID" value="NC_015914.1"/>
</dbReference>
<evidence type="ECO:0000313" key="2">
    <source>
        <dbReference type="EMBL" id="AEL27256.1"/>
    </source>
</evidence>
<gene>
    <name evidence="2" type="ordered locus">Cycma_3536</name>
</gene>
<name>G0IYS3_CYCMS</name>
<dbReference type="PROSITE" id="PS51257">
    <property type="entry name" value="PROKAR_LIPOPROTEIN"/>
    <property type="match status" value="1"/>
</dbReference>
<feature type="signal peptide" evidence="1">
    <location>
        <begin position="1"/>
        <end position="22"/>
    </location>
</feature>
<dbReference type="HOGENOM" id="CLU_733035_0_0_10"/>
<dbReference type="Proteomes" id="UP000001635">
    <property type="component" value="Chromosome"/>
</dbReference>
<reference evidence="3" key="1">
    <citation type="submission" date="2011-07" db="EMBL/GenBank/DDBJ databases">
        <title>The complete genome of Cyclobacterium marinum DSM 745.</title>
        <authorList>
            <person name="Lucas S."/>
            <person name="Han J."/>
            <person name="Lapidus A."/>
            <person name="Bruce D."/>
            <person name="Goodwin L."/>
            <person name="Pitluck S."/>
            <person name="Peters L."/>
            <person name="Kyrpides N."/>
            <person name="Mavromatis K."/>
            <person name="Ivanova N."/>
            <person name="Ovchinnikova G."/>
            <person name="Chertkov O."/>
            <person name="Detter J.C."/>
            <person name="Tapia R."/>
            <person name="Han C."/>
            <person name="Land M."/>
            <person name="Hauser L."/>
            <person name="Markowitz V."/>
            <person name="Cheng J.-F."/>
            <person name="Hugenholtz P."/>
            <person name="Woyke T."/>
            <person name="Wu D."/>
            <person name="Tindall B."/>
            <person name="Schuetze A."/>
            <person name="Brambilla E."/>
            <person name="Klenk H.-P."/>
            <person name="Eisen J.A."/>
        </authorList>
    </citation>
    <scope>NUCLEOTIDE SEQUENCE [LARGE SCALE GENOMIC DNA]</scope>
    <source>
        <strain evidence="3">ATCC 25205 / DSM 745 / LMG 13164 / NCIMB 1802</strain>
    </source>
</reference>
<evidence type="ECO:0000256" key="1">
    <source>
        <dbReference type="SAM" id="SignalP"/>
    </source>
</evidence>
<feature type="chain" id="PRO_5003400638" description="Lipoprotein" evidence="1">
    <location>
        <begin position="23"/>
        <end position="361"/>
    </location>
</feature>
<dbReference type="AlphaFoldDB" id="G0IYS3"/>
<accession>G0IYS3</accession>
<proteinExistence type="predicted"/>
<evidence type="ECO:0008006" key="4">
    <source>
        <dbReference type="Google" id="ProtNLM"/>
    </source>
</evidence>
<protein>
    <recommendedName>
        <fullName evidence="4">Lipoprotein</fullName>
    </recommendedName>
</protein>
<evidence type="ECO:0000313" key="3">
    <source>
        <dbReference type="Proteomes" id="UP000001635"/>
    </source>
</evidence>
<dbReference type="EMBL" id="CP002955">
    <property type="protein sequence ID" value="AEL27256.1"/>
    <property type="molecule type" value="Genomic_DNA"/>
</dbReference>
<dbReference type="STRING" id="880070.Cycma_3536"/>
<sequence length="361" mass="40316">MKIKTYLFPILVIALFSGSCNLFQSNSGQYELVVLDTLNIPFSGDIHAGTYAHNTGLIYNYQSGEYLKFDSLGNVLANKIIPTVGDSGLYYVNGLKIIENGNILAKSIKGEIGLLDEELNLVKKANMPFPNGSLDLKRNQNAINVYKDELLLFHPGRNNKSPYELGYYRDNYLLEKLNPSTGVATPFLKLSPKSQYQESLHFEPPTALISISDNSLYFVFNKEPLISKYDLSNNGEWVNSIPLDSEDFVQVKGQKLPLGNDGSVLVEGEITNLFALKNGFAVVYIDGLLKEPGPGQKIPGKQLKIYNYETGWSAPIELPFNLLFLLNFEQENKAFYGLINPKTLPIDNNQAQVLKYQLASH</sequence>
<keyword evidence="3" id="KW-1185">Reference proteome</keyword>
<organism evidence="2 3">
    <name type="scientific">Cyclobacterium marinum (strain ATCC 25205 / DSM 745 / LMG 13164 / NCIMB 1802)</name>
    <name type="common">Flectobacillus marinus</name>
    <dbReference type="NCBI Taxonomy" id="880070"/>
    <lineage>
        <taxon>Bacteria</taxon>
        <taxon>Pseudomonadati</taxon>
        <taxon>Bacteroidota</taxon>
        <taxon>Cytophagia</taxon>
        <taxon>Cytophagales</taxon>
        <taxon>Cyclobacteriaceae</taxon>
        <taxon>Cyclobacterium</taxon>
    </lineage>
</organism>
<keyword evidence="1" id="KW-0732">Signal</keyword>